<reference evidence="1" key="2">
    <citation type="submission" date="2020-11" db="EMBL/GenBank/DDBJ databases">
        <authorList>
            <person name="McCartney M.A."/>
            <person name="Auch B."/>
            <person name="Kono T."/>
            <person name="Mallez S."/>
            <person name="Becker A."/>
            <person name="Gohl D.M."/>
            <person name="Silverstein K.A.T."/>
            <person name="Koren S."/>
            <person name="Bechman K.B."/>
            <person name="Herman A."/>
            <person name="Abrahante J.E."/>
            <person name="Garbe J."/>
        </authorList>
    </citation>
    <scope>NUCLEOTIDE SEQUENCE</scope>
    <source>
        <strain evidence="1">Duluth1</strain>
        <tissue evidence="1">Whole animal</tissue>
    </source>
</reference>
<keyword evidence="2" id="KW-1185">Reference proteome</keyword>
<proteinExistence type="predicted"/>
<organism evidence="1 2">
    <name type="scientific">Dreissena polymorpha</name>
    <name type="common">Zebra mussel</name>
    <name type="synonym">Mytilus polymorpha</name>
    <dbReference type="NCBI Taxonomy" id="45954"/>
    <lineage>
        <taxon>Eukaryota</taxon>
        <taxon>Metazoa</taxon>
        <taxon>Spiralia</taxon>
        <taxon>Lophotrochozoa</taxon>
        <taxon>Mollusca</taxon>
        <taxon>Bivalvia</taxon>
        <taxon>Autobranchia</taxon>
        <taxon>Heteroconchia</taxon>
        <taxon>Euheterodonta</taxon>
        <taxon>Imparidentia</taxon>
        <taxon>Neoheterodontei</taxon>
        <taxon>Myida</taxon>
        <taxon>Dreissenoidea</taxon>
        <taxon>Dreissenidae</taxon>
        <taxon>Dreissena</taxon>
    </lineage>
</organism>
<evidence type="ECO:0000313" key="2">
    <source>
        <dbReference type="Proteomes" id="UP000828390"/>
    </source>
</evidence>
<dbReference type="Proteomes" id="UP000828390">
    <property type="component" value="Unassembled WGS sequence"/>
</dbReference>
<dbReference type="AlphaFoldDB" id="A0A9D4ILS9"/>
<dbReference type="EMBL" id="JAIWYP010000009">
    <property type="protein sequence ID" value="KAH3777619.1"/>
    <property type="molecule type" value="Genomic_DNA"/>
</dbReference>
<name>A0A9D4ILS9_DREPO</name>
<comment type="caution">
    <text evidence="1">The sequence shown here is derived from an EMBL/GenBank/DDBJ whole genome shotgun (WGS) entry which is preliminary data.</text>
</comment>
<protein>
    <submittedName>
        <fullName evidence="1">Uncharacterized protein</fullName>
    </submittedName>
</protein>
<accession>A0A9D4ILS9</accession>
<sequence length="57" mass="6353">MVLNIPNSEVGGRNCQVKAILAVNKNGHFKAILLKEFLAELMSSQSCDRNFICPDKF</sequence>
<reference evidence="1" key="1">
    <citation type="journal article" date="2019" name="bioRxiv">
        <title>The Genome of the Zebra Mussel, Dreissena polymorpha: A Resource for Invasive Species Research.</title>
        <authorList>
            <person name="McCartney M.A."/>
            <person name="Auch B."/>
            <person name="Kono T."/>
            <person name="Mallez S."/>
            <person name="Zhang Y."/>
            <person name="Obille A."/>
            <person name="Becker A."/>
            <person name="Abrahante J.E."/>
            <person name="Garbe J."/>
            <person name="Badalamenti J.P."/>
            <person name="Herman A."/>
            <person name="Mangelson H."/>
            <person name="Liachko I."/>
            <person name="Sullivan S."/>
            <person name="Sone E.D."/>
            <person name="Koren S."/>
            <person name="Silverstein K.A.T."/>
            <person name="Beckman K.B."/>
            <person name="Gohl D.M."/>
        </authorList>
    </citation>
    <scope>NUCLEOTIDE SEQUENCE</scope>
    <source>
        <strain evidence="1">Duluth1</strain>
        <tissue evidence="1">Whole animal</tissue>
    </source>
</reference>
<evidence type="ECO:0000313" key="1">
    <source>
        <dbReference type="EMBL" id="KAH3777619.1"/>
    </source>
</evidence>
<gene>
    <name evidence="1" type="ORF">DPMN_179067</name>
</gene>